<evidence type="ECO:0000256" key="4">
    <source>
        <dbReference type="ARBA" id="ARBA00022979"/>
    </source>
</evidence>
<dbReference type="Pfam" id="PF03351">
    <property type="entry name" value="DOMON"/>
    <property type="match status" value="1"/>
</dbReference>
<dbReference type="GO" id="GO:0005507">
    <property type="term" value="F:copper ion binding"/>
    <property type="evidence" value="ECO:0007669"/>
    <property type="project" value="InterPro"/>
</dbReference>
<dbReference type="EMBL" id="CANHGI010000006">
    <property type="protein sequence ID" value="CAI5454382.1"/>
    <property type="molecule type" value="Genomic_DNA"/>
</dbReference>
<dbReference type="Proteomes" id="UP001152747">
    <property type="component" value="Unassembled WGS sequence"/>
</dbReference>
<evidence type="ECO:0000256" key="10">
    <source>
        <dbReference type="ARBA" id="ARBA00051646"/>
    </source>
</evidence>
<gene>
    <name evidence="15" type="ORF">CAMP_LOCUS17019</name>
</gene>
<evidence type="ECO:0000256" key="12">
    <source>
        <dbReference type="ARBA" id="ARBA00082985"/>
    </source>
</evidence>
<dbReference type="Pfam" id="PF01082">
    <property type="entry name" value="Cu2_monooxygen"/>
    <property type="match status" value="1"/>
</dbReference>
<evidence type="ECO:0000256" key="3">
    <source>
        <dbReference type="ARBA" id="ARBA00022723"/>
    </source>
</evidence>
<evidence type="ECO:0000256" key="1">
    <source>
        <dbReference type="ARBA" id="ARBA00001973"/>
    </source>
</evidence>
<evidence type="ECO:0000256" key="6">
    <source>
        <dbReference type="ARBA" id="ARBA00023008"/>
    </source>
</evidence>
<dbReference type="PROSITE" id="PS50836">
    <property type="entry name" value="DOMON"/>
    <property type="match status" value="1"/>
</dbReference>
<evidence type="ECO:0000313" key="15">
    <source>
        <dbReference type="EMBL" id="CAI5454382.1"/>
    </source>
</evidence>
<evidence type="ECO:0000256" key="11">
    <source>
        <dbReference type="ARBA" id="ARBA00074505"/>
    </source>
</evidence>
<protein>
    <recommendedName>
        <fullName evidence="11">Tyramine beta-hydroxylase</fullName>
    </recommendedName>
    <alternativeName>
        <fullName evidence="12">Tyramine beta-monooxygenase</fullName>
    </alternativeName>
</protein>
<comment type="similarity">
    <text evidence="2">Belongs to the copper type II ascorbate-dependent monooxygenase family.</text>
</comment>
<dbReference type="Gene3D" id="2.60.120.310">
    <property type="entry name" value="Copper type II, ascorbate-dependent monooxygenase, N-terminal domain"/>
    <property type="match status" value="1"/>
</dbReference>
<name>A0A9P1J165_9PELO</name>
<reference evidence="15" key="1">
    <citation type="submission" date="2022-11" db="EMBL/GenBank/DDBJ databases">
        <authorList>
            <person name="Kikuchi T."/>
        </authorList>
    </citation>
    <scope>NUCLEOTIDE SEQUENCE</scope>
    <source>
        <strain evidence="15">PS1010</strain>
    </source>
</reference>
<dbReference type="InterPro" id="IPR000945">
    <property type="entry name" value="DBH-like"/>
</dbReference>
<evidence type="ECO:0000313" key="16">
    <source>
        <dbReference type="Proteomes" id="UP001152747"/>
    </source>
</evidence>
<keyword evidence="3" id="KW-0479">Metal-binding</keyword>
<dbReference type="GO" id="GO:0042421">
    <property type="term" value="P:norepinephrine biosynthetic process"/>
    <property type="evidence" value="ECO:0007669"/>
    <property type="project" value="TreeGrafter"/>
</dbReference>
<comment type="catalytic activity">
    <reaction evidence="10">
        <text>tyramine + L-ascorbate + O2 = (R)-octopamine + L-dehydroascorbate + H2O</text>
        <dbReference type="Rhea" id="RHEA:57132"/>
        <dbReference type="ChEBI" id="CHEBI:15377"/>
        <dbReference type="ChEBI" id="CHEBI:15379"/>
        <dbReference type="ChEBI" id="CHEBI:38290"/>
        <dbReference type="ChEBI" id="CHEBI:58539"/>
        <dbReference type="ChEBI" id="CHEBI:141486"/>
        <dbReference type="ChEBI" id="CHEBI:327995"/>
    </reaction>
    <physiologicalReaction direction="left-to-right" evidence="10">
        <dbReference type="Rhea" id="RHEA:57133"/>
    </physiologicalReaction>
</comment>
<dbReference type="GO" id="GO:0005615">
    <property type="term" value="C:extracellular space"/>
    <property type="evidence" value="ECO:0007669"/>
    <property type="project" value="TreeGrafter"/>
</dbReference>
<dbReference type="CDD" id="cd09631">
    <property type="entry name" value="DOMON_DOH"/>
    <property type="match status" value="1"/>
</dbReference>
<dbReference type="PANTHER" id="PTHR10157">
    <property type="entry name" value="DOPAMINE BETA HYDROXYLASE RELATED"/>
    <property type="match status" value="1"/>
</dbReference>
<dbReference type="Pfam" id="PF03712">
    <property type="entry name" value="Cu2_monoox_C"/>
    <property type="match status" value="1"/>
</dbReference>
<feature type="domain" description="DOMON" evidence="14">
    <location>
        <begin position="29"/>
        <end position="140"/>
    </location>
</feature>
<evidence type="ECO:0000256" key="5">
    <source>
        <dbReference type="ARBA" id="ARBA00023002"/>
    </source>
</evidence>
<evidence type="ECO:0000256" key="2">
    <source>
        <dbReference type="ARBA" id="ARBA00010676"/>
    </source>
</evidence>
<evidence type="ECO:0000259" key="14">
    <source>
        <dbReference type="PROSITE" id="PS50836"/>
    </source>
</evidence>
<dbReference type="GO" id="GO:0042420">
    <property type="term" value="P:dopamine catabolic process"/>
    <property type="evidence" value="ECO:0007669"/>
    <property type="project" value="TreeGrafter"/>
</dbReference>
<evidence type="ECO:0000256" key="13">
    <source>
        <dbReference type="SAM" id="SignalP"/>
    </source>
</evidence>
<dbReference type="PROSITE" id="PS00084">
    <property type="entry name" value="CU2_MONOOXYGENASE_1"/>
    <property type="match status" value="1"/>
</dbReference>
<dbReference type="GO" id="GO:0004500">
    <property type="term" value="F:dopamine beta-monooxygenase activity"/>
    <property type="evidence" value="ECO:0007669"/>
    <property type="project" value="InterPro"/>
</dbReference>
<evidence type="ECO:0000256" key="8">
    <source>
        <dbReference type="ARBA" id="ARBA00023157"/>
    </source>
</evidence>
<keyword evidence="16" id="KW-1185">Reference proteome</keyword>
<dbReference type="InterPro" id="IPR045266">
    <property type="entry name" value="DOH_DOMON"/>
</dbReference>
<keyword evidence="5" id="KW-0560">Oxidoreductase</keyword>
<dbReference type="Gene3D" id="2.60.120.230">
    <property type="match status" value="1"/>
</dbReference>
<dbReference type="InterPro" id="IPR036939">
    <property type="entry name" value="Cu2_ascorb_mOase_N_sf"/>
</dbReference>
<feature type="signal peptide" evidence="13">
    <location>
        <begin position="1"/>
        <end position="19"/>
    </location>
</feature>
<dbReference type="InterPro" id="IPR014784">
    <property type="entry name" value="Cu2_ascorb_mOase-like_C"/>
</dbReference>
<comment type="caution">
    <text evidence="15">The sequence shown here is derived from an EMBL/GenBank/DDBJ whole genome shotgun (WGS) entry which is preliminary data.</text>
</comment>
<keyword evidence="9" id="KW-0325">Glycoprotein</keyword>
<dbReference type="InterPro" id="IPR020611">
    <property type="entry name" value="Cu2_ascorb_mOase_CS-1"/>
</dbReference>
<dbReference type="InterPro" id="IPR008977">
    <property type="entry name" value="PHM/PNGase_F_dom_sf"/>
</dbReference>
<dbReference type="AlphaFoldDB" id="A0A9P1J165"/>
<keyword evidence="6" id="KW-0186">Copper</keyword>
<evidence type="ECO:0000256" key="7">
    <source>
        <dbReference type="ARBA" id="ARBA00023033"/>
    </source>
</evidence>
<proteinExistence type="inferred from homology"/>
<dbReference type="GO" id="GO:0030667">
    <property type="term" value="C:secretory granule membrane"/>
    <property type="evidence" value="ECO:0007669"/>
    <property type="project" value="TreeGrafter"/>
</dbReference>
<keyword evidence="8" id="KW-1015">Disulfide bond</keyword>
<keyword evidence="7" id="KW-0503">Monooxygenase</keyword>
<dbReference type="PRINTS" id="PR00767">
    <property type="entry name" value="DBMONOXGNASE"/>
</dbReference>
<dbReference type="InterPro" id="IPR024548">
    <property type="entry name" value="Cu2_monoox_C"/>
</dbReference>
<keyword evidence="4" id="KW-0530">Neurotransmitter biosynthesis</keyword>
<comment type="cofactor">
    <cofactor evidence="1">
        <name>Cu(2+)</name>
        <dbReference type="ChEBI" id="CHEBI:29036"/>
    </cofactor>
</comment>
<feature type="chain" id="PRO_5040204328" description="Tyramine beta-hydroxylase" evidence="13">
    <location>
        <begin position="20"/>
        <end position="581"/>
    </location>
</feature>
<accession>A0A9P1J165</accession>
<dbReference type="InterPro" id="IPR005018">
    <property type="entry name" value="DOMON_domain"/>
</dbReference>
<dbReference type="GO" id="GO:0006589">
    <property type="term" value="P:octopamine biosynthetic process"/>
    <property type="evidence" value="ECO:0007669"/>
    <property type="project" value="TreeGrafter"/>
</dbReference>
<evidence type="ECO:0000256" key="9">
    <source>
        <dbReference type="ARBA" id="ARBA00023180"/>
    </source>
</evidence>
<sequence>MRIFLLFFVCFILGGPTECGKIVADLEKTNITVKWFTSFENQAVEFSIWYGFPTPAVIFIGFSDHGDVNNTDGILFYPKYEKVEDVWIDRNYHLQSDWSQDINVLRVTRSHFVFRRKLVTCDPKDYAFQAGTTEFLVAANWKSERVGNMQSNDWKWDKKFDLVVEKQESRTIQEETIGEEVDSKVVLVNSNSKEPLPGVETTYKCIIRRMPFSTQKRKFHIIRMEPFVAKGNEHLVHHMEVFLCRDEVEEWNGDCNDPQKPKKSSTCSHVIAAWAMGEGPIVYPSEAGLPFGGNGQDEYVMVEIHYNNVEKLTGVMDNSGFQFTVTENLRKYDAAIMELGLIYSDANSIPPGQKAFPISGYCPSQCTRFLPEGGINIFGSQLHAHLTGRKLWTSHYRNGVKIGEINRDDHYSPHWQHLQEIKPYINVQPGDVLTTTCVYDTRKRDKMTLGGYGIADEMCVNYIYYYPASNVEVCKSAISNTTLRQYFRQRYQETNPSTPISQLYANVDWTPSRAEELFNLYSVGNLKMDCLQSHGDRFPFISDDKRQSWNNMAKPRFHSNPTVETRDPYECPAMNDLVNFD</sequence>
<dbReference type="FunFam" id="2.60.120.310:FF:000004">
    <property type="entry name" value="DBH-like monooxygenase protein 1"/>
    <property type="match status" value="1"/>
</dbReference>
<dbReference type="FunFam" id="2.60.120.230:FF:000001">
    <property type="entry name" value="Monooxygenase, DBH-like 1"/>
    <property type="match status" value="1"/>
</dbReference>
<dbReference type="InterPro" id="IPR028460">
    <property type="entry name" value="Tbh/DBH"/>
</dbReference>
<organism evidence="15 16">
    <name type="scientific">Caenorhabditis angaria</name>
    <dbReference type="NCBI Taxonomy" id="860376"/>
    <lineage>
        <taxon>Eukaryota</taxon>
        <taxon>Metazoa</taxon>
        <taxon>Ecdysozoa</taxon>
        <taxon>Nematoda</taxon>
        <taxon>Chromadorea</taxon>
        <taxon>Rhabditida</taxon>
        <taxon>Rhabditina</taxon>
        <taxon>Rhabditomorpha</taxon>
        <taxon>Rhabditoidea</taxon>
        <taxon>Rhabditidae</taxon>
        <taxon>Peloderinae</taxon>
        <taxon>Caenorhabditis</taxon>
    </lineage>
</organism>
<keyword evidence="13" id="KW-0732">Signal</keyword>
<dbReference type="PANTHER" id="PTHR10157:SF23">
    <property type="entry name" value="MOXD1 HOMOLOG 1"/>
    <property type="match status" value="1"/>
</dbReference>
<dbReference type="InterPro" id="IPR000323">
    <property type="entry name" value="Cu2_ascorb_mOase_N"/>
</dbReference>
<dbReference type="SUPFAM" id="SSF49742">
    <property type="entry name" value="PHM/PNGase F"/>
    <property type="match status" value="2"/>
</dbReference>
<dbReference type="OrthoDB" id="129121at2759"/>